<feature type="transmembrane region" description="Helical" evidence="2">
    <location>
        <begin position="85"/>
        <end position="106"/>
    </location>
</feature>
<dbReference type="Proteomes" id="UP000660339">
    <property type="component" value="Unassembled WGS sequence"/>
</dbReference>
<evidence type="ECO:0000313" key="4">
    <source>
        <dbReference type="Proteomes" id="UP000660339"/>
    </source>
</evidence>
<feature type="transmembrane region" description="Helical" evidence="2">
    <location>
        <begin position="161"/>
        <end position="180"/>
    </location>
</feature>
<gene>
    <name evidence="3" type="ORF">Cme02nite_24140</name>
</gene>
<dbReference type="RefSeq" id="WP_166381255.1">
    <property type="nucleotide sequence ID" value="NZ_BAAATT010000001.1"/>
</dbReference>
<dbReference type="EMBL" id="BONJ01000008">
    <property type="protein sequence ID" value="GIG14082.1"/>
    <property type="molecule type" value="Genomic_DNA"/>
</dbReference>
<dbReference type="AlphaFoldDB" id="A0A8J3L3Y4"/>
<feature type="transmembrane region" description="Helical" evidence="2">
    <location>
        <begin position="113"/>
        <end position="132"/>
    </location>
</feature>
<name>A0A8J3L3Y4_9ACTN</name>
<evidence type="ECO:0000256" key="1">
    <source>
        <dbReference type="SAM" id="MobiDB-lite"/>
    </source>
</evidence>
<sequence>MSEELDVVEFGPAPAAVTRDRPGWRAMATGSRLTTGLVVLGGAAAIASLVGEWQIIDTTRSGDEYFASIPQVTSSVWSTTGGTPYLAGLMLLGASIAVALGGPAVARAVARMAALGTSAVLAVVLAAAASVLSSTSELPRVFGGFMNQELLSRFTSSPGRGMWAGLVAVALLGLAMLSALRSEPEPPGGRHAAAHADSEDDDDHEPGDIELTVTTAAPFLRQY</sequence>
<organism evidence="3 4">
    <name type="scientific">Catellatospora methionotrophica</name>
    <dbReference type="NCBI Taxonomy" id="121620"/>
    <lineage>
        <taxon>Bacteria</taxon>
        <taxon>Bacillati</taxon>
        <taxon>Actinomycetota</taxon>
        <taxon>Actinomycetes</taxon>
        <taxon>Micromonosporales</taxon>
        <taxon>Micromonosporaceae</taxon>
        <taxon>Catellatospora</taxon>
    </lineage>
</organism>
<feature type="transmembrane region" description="Helical" evidence="2">
    <location>
        <begin position="33"/>
        <end position="56"/>
    </location>
</feature>
<evidence type="ECO:0000256" key="2">
    <source>
        <dbReference type="SAM" id="Phobius"/>
    </source>
</evidence>
<evidence type="ECO:0000313" key="3">
    <source>
        <dbReference type="EMBL" id="GIG14082.1"/>
    </source>
</evidence>
<accession>A0A8J3L3Y4</accession>
<protein>
    <submittedName>
        <fullName evidence="3">Uncharacterized protein</fullName>
    </submittedName>
</protein>
<keyword evidence="2" id="KW-0472">Membrane</keyword>
<reference evidence="3" key="1">
    <citation type="submission" date="2021-01" db="EMBL/GenBank/DDBJ databases">
        <title>Whole genome shotgun sequence of Catellatospora methionotrophica NBRC 14553.</title>
        <authorList>
            <person name="Komaki H."/>
            <person name="Tamura T."/>
        </authorList>
    </citation>
    <scope>NUCLEOTIDE SEQUENCE</scope>
    <source>
        <strain evidence="3">NBRC 14553</strain>
    </source>
</reference>
<keyword evidence="2" id="KW-1133">Transmembrane helix</keyword>
<feature type="region of interest" description="Disordered" evidence="1">
    <location>
        <begin position="182"/>
        <end position="208"/>
    </location>
</feature>
<keyword evidence="4" id="KW-1185">Reference proteome</keyword>
<comment type="caution">
    <text evidence="3">The sequence shown here is derived from an EMBL/GenBank/DDBJ whole genome shotgun (WGS) entry which is preliminary data.</text>
</comment>
<keyword evidence="2" id="KW-0812">Transmembrane</keyword>
<proteinExistence type="predicted"/>